<accession>A0A1I2IM18</accession>
<dbReference type="PRINTS" id="PR00469">
    <property type="entry name" value="PNDRDTASEII"/>
</dbReference>
<dbReference type="PANTHER" id="PTHR48105">
    <property type="entry name" value="THIOREDOXIN REDUCTASE 1-RELATED-RELATED"/>
    <property type="match status" value="1"/>
</dbReference>
<dbReference type="InterPro" id="IPR036188">
    <property type="entry name" value="FAD/NAD-bd_sf"/>
</dbReference>
<organism evidence="4 5">
    <name type="scientific">Nannocystis exedens</name>
    <dbReference type="NCBI Taxonomy" id="54"/>
    <lineage>
        <taxon>Bacteria</taxon>
        <taxon>Pseudomonadati</taxon>
        <taxon>Myxococcota</taxon>
        <taxon>Polyangia</taxon>
        <taxon>Nannocystales</taxon>
        <taxon>Nannocystaceae</taxon>
        <taxon>Nannocystis</taxon>
    </lineage>
</organism>
<evidence type="ECO:0000256" key="2">
    <source>
        <dbReference type="ARBA" id="ARBA00023002"/>
    </source>
</evidence>
<dbReference type="AlphaFoldDB" id="A0A1I2IM18"/>
<dbReference type="Pfam" id="PF07992">
    <property type="entry name" value="Pyr_redox_2"/>
    <property type="match status" value="1"/>
</dbReference>
<evidence type="ECO:0000313" key="5">
    <source>
        <dbReference type="Proteomes" id="UP000199400"/>
    </source>
</evidence>
<dbReference type="SUPFAM" id="SSF51905">
    <property type="entry name" value="FAD/NAD(P)-binding domain"/>
    <property type="match status" value="1"/>
</dbReference>
<reference evidence="5" key="1">
    <citation type="submission" date="2016-10" db="EMBL/GenBank/DDBJ databases">
        <authorList>
            <person name="Varghese N."/>
            <person name="Submissions S."/>
        </authorList>
    </citation>
    <scope>NUCLEOTIDE SEQUENCE [LARGE SCALE GENOMIC DNA]</scope>
    <source>
        <strain evidence="5">ATCC 25963</strain>
    </source>
</reference>
<dbReference type="PRINTS" id="PR00368">
    <property type="entry name" value="FADPNR"/>
</dbReference>
<dbReference type="InterPro" id="IPR050097">
    <property type="entry name" value="Ferredoxin-NADP_redctase_2"/>
</dbReference>
<keyword evidence="1" id="KW-0285">Flavoprotein</keyword>
<dbReference type="Gene3D" id="3.50.50.60">
    <property type="entry name" value="FAD/NAD(P)-binding domain"/>
    <property type="match status" value="2"/>
</dbReference>
<dbReference type="Proteomes" id="UP000199400">
    <property type="component" value="Unassembled WGS sequence"/>
</dbReference>
<evidence type="ECO:0000259" key="3">
    <source>
        <dbReference type="Pfam" id="PF07992"/>
    </source>
</evidence>
<dbReference type="STRING" id="54.SAMN02745121_08832"/>
<protein>
    <submittedName>
        <fullName evidence="4">Thioredoxin reductase (NADPH)</fullName>
    </submittedName>
</protein>
<name>A0A1I2IM18_9BACT</name>
<feature type="domain" description="FAD/NAD(P)-binding" evidence="3">
    <location>
        <begin position="5"/>
        <end position="290"/>
    </location>
</feature>
<dbReference type="InterPro" id="IPR023753">
    <property type="entry name" value="FAD/NAD-binding_dom"/>
</dbReference>
<keyword evidence="5" id="KW-1185">Reference proteome</keyword>
<evidence type="ECO:0000313" key="4">
    <source>
        <dbReference type="EMBL" id="SFF43345.1"/>
    </source>
</evidence>
<dbReference type="GO" id="GO:0016491">
    <property type="term" value="F:oxidoreductase activity"/>
    <property type="evidence" value="ECO:0007669"/>
    <property type="project" value="UniProtKB-KW"/>
</dbReference>
<dbReference type="EMBL" id="FOMX01000072">
    <property type="protein sequence ID" value="SFF43345.1"/>
    <property type="molecule type" value="Genomic_DNA"/>
</dbReference>
<dbReference type="RefSeq" id="WP_170135492.1">
    <property type="nucleotide sequence ID" value="NZ_FOMX01000072.1"/>
</dbReference>
<gene>
    <name evidence="4" type="ORF">SAMN02745121_08832</name>
</gene>
<evidence type="ECO:0000256" key="1">
    <source>
        <dbReference type="ARBA" id="ARBA00022630"/>
    </source>
</evidence>
<sequence>MAAQYDLLIVGAGPGGLAAAIAARALHLRAVVLDAGPRPGGQLLVNDTPILDCPGLDVATGSELAVRLQHHLERLGGHVRVNAPVERIDAAGGTVELAGERLVGTAILLATGATRRRLGVPGEADVPGRGLSPAARRFGPAFAGRPVVVVGGGDVALEEAALLARLCPRVTLVHRGSKLRARPDFRAAIAAEPRIDLHLETRLAAILGAPDVEGVLLAGPAGERHVEAAAVVVCAGMAPRSELVLGQVEVDGAGFVRVDARQRTSSPRLYAIGDVCAGAWWTVSAAIGQAGVAVKDFERRLAADEFAALLAPGPTFAPTGWEA</sequence>
<proteinExistence type="predicted"/>
<keyword evidence="2" id="KW-0560">Oxidoreductase</keyword>